<name>A0ABV4F128_BRAEL</name>
<accession>A0ABV4F128</accession>
<evidence type="ECO:0000313" key="2">
    <source>
        <dbReference type="Proteomes" id="UP001565471"/>
    </source>
</evidence>
<organism evidence="1 2">
    <name type="scientific">Bradyrhizobium elkanii</name>
    <dbReference type="NCBI Taxonomy" id="29448"/>
    <lineage>
        <taxon>Bacteria</taxon>
        <taxon>Pseudomonadati</taxon>
        <taxon>Pseudomonadota</taxon>
        <taxon>Alphaproteobacteria</taxon>
        <taxon>Hyphomicrobiales</taxon>
        <taxon>Nitrobacteraceae</taxon>
        <taxon>Bradyrhizobium</taxon>
    </lineage>
</organism>
<protein>
    <submittedName>
        <fullName evidence="1">Uncharacterized protein</fullName>
    </submittedName>
</protein>
<dbReference type="EMBL" id="JBGBZA010000002">
    <property type="protein sequence ID" value="MEY9317139.1"/>
    <property type="molecule type" value="Genomic_DNA"/>
</dbReference>
<dbReference type="GeneID" id="92954728"/>
<sequence length="74" mass="8543">MTRTYAKMVEINVLEKPIERIKQTCELMGIADRFDRALPELETFLEAEIAQGEVRESRLTLDGLCYLRQLLAQA</sequence>
<comment type="caution">
    <text evidence="1">The sequence shown here is derived from an EMBL/GenBank/DDBJ whole genome shotgun (WGS) entry which is preliminary data.</text>
</comment>
<reference evidence="1 2" key="1">
    <citation type="submission" date="2024-07" db="EMBL/GenBank/DDBJ databases">
        <title>Genomic Encyclopedia of Type Strains, Phase V (KMG-V): Genome sequencing to study the core and pangenomes of soil and plant-associated prokaryotes.</title>
        <authorList>
            <person name="Whitman W."/>
        </authorList>
    </citation>
    <scope>NUCLEOTIDE SEQUENCE [LARGE SCALE GENOMIC DNA]</scope>
    <source>
        <strain evidence="1 2">USDA 415</strain>
    </source>
</reference>
<dbReference type="Proteomes" id="UP001565471">
    <property type="component" value="Unassembled WGS sequence"/>
</dbReference>
<evidence type="ECO:0000313" key="1">
    <source>
        <dbReference type="EMBL" id="MEY9317139.1"/>
    </source>
</evidence>
<keyword evidence="2" id="KW-1185">Reference proteome</keyword>
<gene>
    <name evidence="1" type="ORF">ABIF29_003938</name>
</gene>
<proteinExistence type="predicted"/>
<dbReference type="RefSeq" id="WP_016845945.1">
    <property type="nucleotide sequence ID" value="NZ_BJNL01000010.1"/>
</dbReference>